<reference evidence="2" key="1">
    <citation type="journal article" date="2014" name="Int. J. Syst. Evol. Microbiol.">
        <title>Complete genome sequence of Corynebacterium casei LMG S-19264T (=DSM 44701T), isolated from a smear-ripened cheese.</title>
        <authorList>
            <consortium name="US DOE Joint Genome Institute (JGI-PGF)"/>
            <person name="Walter F."/>
            <person name="Albersmeier A."/>
            <person name="Kalinowski J."/>
            <person name="Ruckert C."/>
        </authorList>
    </citation>
    <scope>NUCLEOTIDE SEQUENCE</scope>
    <source>
        <strain evidence="2">JCM 19596</strain>
    </source>
</reference>
<keyword evidence="1" id="KW-1133">Transmembrane helix</keyword>
<dbReference type="AlphaFoldDB" id="A0A830F5J4"/>
<dbReference type="RefSeq" id="WP_188977255.1">
    <property type="nucleotide sequence ID" value="NZ_BMPG01000002.1"/>
</dbReference>
<gene>
    <name evidence="2" type="ORF">GCM10009039_13620</name>
</gene>
<feature type="transmembrane region" description="Helical" evidence="1">
    <location>
        <begin position="32"/>
        <end position="51"/>
    </location>
</feature>
<sequence>MDRFLAAGVILTTLGIGGYAVGVFYPYPGRGFTLTAVMVGITLLAVGIDWGEAA</sequence>
<protein>
    <submittedName>
        <fullName evidence="2">Uncharacterized protein</fullName>
    </submittedName>
</protein>
<evidence type="ECO:0000313" key="2">
    <source>
        <dbReference type="EMBL" id="GGL56738.1"/>
    </source>
</evidence>
<name>A0A830F5J4_9EURY</name>
<keyword evidence="3" id="KW-1185">Reference proteome</keyword>
<organism evidence="2 3">
    <name type="scientific">Halocalculus aciditolerans</name>
    <dbReference type="NCBI Taxonomy" id="1383812"/>
    <lineage>
        <taxon>Archaea</taxon>
        <taxon>Methanobacteriati</taxon>
        <taxon>Methanobacteriota</taxon>
        <taxon>Stenosarchaea group</taxon>
        <taxon>Halobacteria</taxon>
        <taxon>Halobacteriales</taxon>
        <taxon>Halobacteriaceae</taxon>
        <taxon>Halocalculus</taxon>
    </lineage>
</organism>
<dbReference type="Proteomes" id="UP000607197">
    <property type="component" value="Unassembled WGS sequence"/>
</dbReference>
<comment type="caution">
    <text evidence="2">The sequence shown here is derived from an EMBL/GenBank/DDBJ whole genome shotgun (WGS) entry which is preliminary data.</text>
</comment>
<accession>A0A830F5J4</accession>
<evidence type="ECO:0000313" key="3">
    <source>
        <dbReference type="Proteomes" id="UP000607197"/>
    </source>
</evidence>
<dbReference type="EMBL" id="BMPG01000002">
    <property type="protein sequence ID" value="GGL56738.1"/>
    <property type="molecule type" value="Genomic_DNA"/>
</dbReference>
<dbReference type="OrthoDB" id="302822at2157"/>
<proteinExistence type="predicted"/>
<reference evidence="2" key="2">
    <citation type="submission" date="2020-09" db="EMBL/GenBank/DDBJ databases">
        <authorList>
            <person name="Sun Q."/>
            <person name="Ohkuma M."/>
        </authorList>
    </citation>
    <scope>NUCLEOTIDE SEQUENCE</scope>
    <source>
        <strain evidence="2">JCM 19596</strain>
    </source>
</reference>
<keyword evidence="1" id="KW-0472">Membrane</keyword>
<keyword evidence="1" id="KW-0812">Transmembrane</keyword>
<evidence type="ECO:0000256" key="1">
    <source>
        <dbReference type="SAM" id="Phobius"/>
    </source>
</evidence>